<dbReference type="EMBL" id="JAIPUX010000026">
    <property type="protein sequence ID" value="KAH0631974.1"/>
    <property type="molecule type" value="Genomic_DNA"/>
</dbReference>
<comment type="caution">
    <text evidence="20">The sequence shown here is derived from an EMBL/GenBank/DDBJ whole genome shotgun (WGS) entry which is preliminary data.</text>
</comment>
<evidence type="ECO:0000256" key="7">
    <source>
        <dbReference type="ARBA" id="ARBA00022781"/>
    </source>
</evidence>
<evidence type="ECO:0000256" key="4">
    <source>
        <dbReference type="ARBA" id="ARBA00022547"/>
    </source>
</evidence>
<evidence type="ECO:0000256" key="9">
    <source>
        <dbReference type="ARBA" id="ARBA00022989"/>
    </source>
</evidence>
<keyword evidence="12" id="KW-0496">Mitochondrion</keyword>
<name>A0ABQ7TQJ7_PHRPL</name>
<dbReference type="Pfam" id="PF10206">
    <property type="entry name" value="WRW"/>
    <property type="match status" value="1"/>
</dbReference>
<proteinExistence type="inferred from homology"/>
<evidence type="ECO:0000256" key="10">
    <source>
        <dbReference type="ARBA" id="ARBA00022990"/>
    </source>
</evidence>
<evidence type="ECO:0000256" key="14">
    <source>
        <dbReference type="ARBA" id="ARBA00023310"/>
    </source>
</evidence>
<comment type="function">
    <text evidence="16">Subunit f, of the mitochondrial membrane ATP synthase complex (F(1)F(0) ATP synthase or Complex V) that produces ATP from ADP in the presence of a proton gradient across the membrane which is generated by electron transport complexes of the respiratory chain. ATP synthase complex consist of a soluble F(1) head domain - the catalytic core - and a membrane F(1) domain - the membrane proton channel. These two domains are linked by a central stalk rotating inside the F(1) region and a stationary peripheral stalk. During catalysis, ATP synthesis in the catalytic domain of F(1) is coupled via a rotary mechanism of the central stalk subunits to proton translocation. In vivo, can only synthesize ATP although its ATP hydrolase activity can be activated artificially in vitro. Part of the complex F(0) domain.</text>
</comment>
<reference evidence="20 21" key="1">
    <citation type="journal article" date="2022" name="Gigascience">
        <title>A chromosome-level genome assembly and annotation of the desert horned lizard, Phrynosoma platyrhinos, provides insight into chromosomal rearrangements among reptiles.</title>
        <authorList>
            <person name="Koochekian N."/>
            <person name="Ascanio A."/>
            <person name="Farleigh K."/>
            <person name="Card D.C."/>
            <person name="Schield D.R."/>
            <person name="Castoe T.A."/>
            <person name="Jezkova T."/>
        </authorList>
    </citation>
    <scope>NUCLEOTIDE SEQUENCE [LARGE SCALE GENOMIC DNA]</scope>
    <source>
        <strain evidence="20">NK-2021</strain>
    </source>
</reference>
<keyword evidence="6 19" id="KW-0812">Transmembrane</keyword>
<evidence type="ECO:0000256" key="17">
    <source>
        <dbReference type="ARBA" id="ARBA00064647"/>
    </source>
</evidence>
<comment type="subunit">
    <text evidence="17">Component of the ATP synthase complex composed at least of ATP5F1A/subunit alpha, ATP5F1B/subunit beta, ATP5MC1/subunit c (homooctomer), MT-ATP6/subunit a, MT-ATP8/subunit 8, ATP5ME/subunit e, ATP5MF/subunit f, ATP5MG/subunit g, ATP5MK/subunit k, ATP5MJ/subunit j, ATP5F1C/subunit gamma, ATP5F1D/subunit delta, ATP5F1E/subunit epsilon, ATP5PF/subunit F6, ATP5PB/subunit b, ATP5PD/subunit d, ATP5PO/subunit OSCP. ATP synthase complex consists of a soluble F(1) head domain (subunits alpha(3) and beta(3)) - the catalytic core - and a membrane F(0) domain - the membrane proton channel (subunits c, a, 8, e, f, g, k and j). These two domains are linked by a central stalk (subunits gamma, delta, and epsilon) rotating inside the F1 region and a stationary peripheral stalk (subunits F6, b, d, and OSCP).</text>
</comment>
<keyword evidence="3" id="KW-0813">Transport</keyword>
<evidence type="ECO:0000256" key="18">
    <source>
        <dbReference type="ARBA" id="ARBA00070733"/>
    </source>
</evidence>
<evidence type="ECO:0000256" key="1">
    <source>
        <dbReference type="ARBA" id="ARBA00004434"/>
    </source>
</evidence>
<keyword evidence="4" id="KW-0138">CF(0)</keyword>
<evidence type="ECO:0000256" key="13">
    <source>
        <dbReference type="ARBA" id="ARBA00023136"/>
    </source>
</evidence>
<keyword evidence="7" id="KW-0375">Hydrogen ion transport</keyword>
<evidence type="ECO:0000256" key="16">
    <source>
        <dbReference type="ARBA" id="ARBA00054012"/>
    </source>
</evidence>
<keyword evidence="14" id="KW-0066">ATP synthesis</keyword>
<evidence type="ECO:0000256" key="8">
    <source>
        <dbReference type="ARBA" id="ARBA00022792"/>
    </source>
</evidence>
<evidence type="ECO:0000313" key="20">
    <source>
        <dbReference type="EMBL" id="KAH0631974.1"/>
    </source>
</evidence>
<dbReference type="PANTHER" id="PTHR13080">
    <property type="entry name" value="ATP SYNTHASE F CHAIN, MITOCHONDRIAL-RELATED"/>
    <property type="match status" value="1"/>
</dbReference>
<evidence type="ECO:0000256" key="12">
    <source>
        <dbReference type="ARBA" id="ARBA00023128"/>
    </source>
</evidence>
<keyword evidence="13 19" id="KW-0472">Membrane</keyword>
<evidence type="ECO:0000256" key="6">
    <source>
        <dbReference type="ARBA" id="ARBA00022692"/>
    </source>
</evidence>
<protein>
    <recommendedName>
        <fullName evidence="18">ATP synthase F(0) complex subunit f, mitochondrial</fullName>
    </recommendedName>
    <alternativeName>
        <fullName evidence="15">ATP synthase membrane subunit f</fullName>
    </alternativeName>
</protein>
<dbReference type="PANTHER" id="PTHR13080:SF16">
    <property type="entry name" value="ATP SYNTHASE SUBUNIT F, MITOCHONDRIAL"/>
    <property type="match status" value="1"/>
</dbReference>
<comment type="similarity">
    <text evidence="2">Belongs to the ATPase F chain family.</text>
</comment>
<keyword evidence="8" id="KW-0999">Mitochondrion inner membrane</keyword>
<evidence type="ECO:0000313" key="21">
    <source>
        <dbReference type="Proteomes" id="UP000826234"/>
    </source>
</evidence>
<dbReference type="InterPro" id="IPR019344">
    <property type="entry name" value="F1F0-ATPsyn_F_prd"/>
</dbReference>
<accession>A0ABQ7TQJ7</accession>
<sequence length="98" mass="11179">MLLGSCKMADRPVPIKDKRLLDVKLGQLPNWLAARDYSPSGIVRSCQGGYDRFIKKYIDVRKGGIGGVAMMLTGYVIISYIWNYEHLSKKPRFRTIEN</sequence>
<evidence type="ECO:0000256" key="2">
    <source>
        <dbReference type="ARBA" id="ARBA00005895"/>
    </source>
</evidence>
<evidence type="ECO:0000256" key="11">
    <source>
        <dbReference type="ARBA" id="ARBA00023065"/>
    </source>
</evidence>
<keyword evidence="10" id="KW-0007">Acetylation</keyword>
<evidence type="ECO:0000256" key="3">
    <source>
        <dbReference type="ARBA" id="ARBA00022448"/>
    </source>
</evidence>
<comment type="subcellular location">
    <subcellularLocation>
        <location evidence="1">Mitochondrion inner membrane</location>
        <topology evidence="1">Single-pass membrane protein</topology>
    </subcellularLocation>
</comment>
<keyword evidence="21" id="KW-1185">Reference proteome</keyword>
<evidence type="ECO:0000256" key="5">
    <source>
        <dbReference type="ARBA" id="ARBA00022553"/>
    </source>
</evidence>
<feature type="transmembrane region" description="Helical" evidence="19">
    <location>
        <begin position="63"/>
        <end position="82"/>
    </location>
</feature>
<keyword evidence="5" id="KW-0597">Phosphoprotein</keyword>
<gene>
    <name evidence="20" type="ORF">JD844_019935</name>
</gene>
<keyword evidence="11" id="KW-0406">Ion transport</keyword>
<dbReference type="Proteomes" id="UP000826234">
    <property type="component" value="Unassembled WGS sequence"/>
</dbReference>
<evidence type="ECO:0000256" key="15">
    <source>
        <dbReference type="ARBA" id="ARBA00032201"/>
    </source>
</evidence>
<keyword evidence="9 19" id="KW-1133">Transmembrane helix</keyword>
<organism evidence="20 21">
    <name type="scientific">Phrynosoma platyrhinos</name>
    <name type="common">Desert horned lizard</name>
    <dbReference type="NCBI Taxonomy" id="52577"/>
    <lineage>
        <taxon>Eukaryota</taxon>
        <taxon>Metazoa</taxon>
        <taxon>Chordata</taxon>
        <taxon>Craniata</taxon>
        <taxon>Vertebrata</taxon>
        <taxon>Euteleostomi</taxon>
        <taxon>Lepidosauria</taxon>
        <taxon>Squamata</taxon>
        <taxon>Bifurcata</taxon>
        <taxon>Unidentata</taxon>
        <taxon>Episquamata</taxon>
        <taxon>Toxicofera</taxon>
        <taxon>Iguania</taxon>
        <taxon>Phrynosomatidae</taxon>
        <taxon>Phrynosomatinae</taxon>
        <taxon>Phrynosoma</taxon>
    </lineage>
</organism>
<evidence type="ECO:0000256" key="19">
    <source>
        <dbReference type="SAM" id="Phobius"/>
    </source>
</evidence>